<organism evidence="2 3">
    <name type="scientific">Eudyptula minor</name>
    <name type="common">Little blue penguin</name>
    <name type="synonym">Aptenodytes minor</name>
    <dbReference type="NCBI Taxonomy" id="37083"/>
    <lineage>
        <taxon>Eukaryota</taxon>
        <taxon>Metazoa</taxon>
        <taxon>Chordata</taxon>
        <taxon>Craniata</taxon>
        <taxon>Vertebrata</taxon>
        <taxon>Euteleostomi</taxon>
        <taxon>Archelosauria</taxon>
        <taxon>Archosauria</taxon>
        <taxon>Dinosauria</taxon>
        <taxon>Saurischia</taxon>
        <taxon>Theropoda</taxon>
        <taxon>Coelurosauria</taxon>
        <taxon>Aves</taxon>
        <taxon>Neognathae</taxon>
        <taxon>Neoaves</taxon>
        <taxon>Aequornithes</taxon>
        <taxon>Sphenisciformes</taxon>
        <taxon>Spheniscidae</taxon>
        <taxon>Eudyptula</taxon>
    </lineage>
</organism>
<comment type="caution">
    <text evidence="2">The sequence shown here is derived from an EMBL/GenBank/DDBJ whole genome shotgun (WGS) entry which is preliminary data.</text>
</comment>
<dbReference type="EMBL" id="VULC01005958">
    <property type="protein sequence ID" value="KAF1545397.1"/>
    <property type="molecule type" value="Genomic_DNA"/>
</dbReference>
<feature type="non-terminal residue" evidence="2">
    <location>
        <position position="1"/>
    </location>
</feature>
<keyword evidence="3" id="KW-1185">Reference proteome</keyword>
<dbReference type="Proteomes" id="UP000782854">
    <property type="component" value="Unassembled WGS sequence"/>
</dbReference>
<protein>
    <recommendedName>
        <fullName evidence="1">Core shell protein Gag P30 domain-containing protein</fullName>
    </recommendedName>
</protein>
<evidence type="ECO:0000313" key="2">
    <source>
        <dbReference type="EMBL" id="KAF1545397.1"/>
    </source>
</evidence>
<dbReference type="AlphaFoldDB" id="A0A8J4K719"/>
<dbReference type="Pfam" id="PF02093">
    <property type="entry name" value="Gag_p30"/>
    <property type="match status" value="1"/>
</dbReference>
<dbReference type="InterPro" id="IPR003036">
    <property type="entry name" value="Gag_P30"/>
</dbReference>
<reference evidence="2" key="1">
    <citation type="journal article" date="2019" name="Gigascience">
        <title>High-coverage genomes to elucidate the evolution of penguins.</title>
        <authorList>
            <person name="Pan H."/>
            <person name="Cole T.L."/>
            <person name="Bi X."/>
            <person name="Fang M."/>
            <person name="Zhou C."/>
            <person name="Yang Z."/>
            <person name="Ksepka D.T."/>
            <person name="Hart T."/>
            <person name="Bouzat J.L."/>
            <person name="Argilla L.S."/>
            <person name="Bertelsen M.F."/>
            <person name="Boersma P.D."/>
            <person name="Bost C.A."/>
            <person name="Cherel Y."/>
            <person name="Dann P."/>
            <person name="Fiddaman S.R."/>
            <person name="Howard P."/>
            <person name="Labuschagne K."/>
            <person name="Mattern T."/>
            <person name="Miller G."/>
            <person name="Parker P."/>
            <person name="Phillips R.A."/>
            <person name="Quillfeldt P."/>
            <person name="Ryan P.G."/>
            <person name="Taylor H."/>
            <person name="Thompson D.R."/>
            <person name="Young M.J."/>
            <person name="Ellegaard M.R."/>
            <person name="Gilbert M.T.P."/>
            <person name="Sinding M.S."/>
            <person name="Pacheco G."/>
            <person name="Shepherd L.D."/>
            <person name="Tennyson A.J.D."/>
            <person name="Grosser S."/>
            <person name="Kay E."/>
            <person name="Nupen L.J."/>
            <person name="Ellenberg U."/>
            <person name="Houston D.M."/>
            <person name="Reeve A.H."/>
            <person name="Johnson K."/>
            <person name="Masello J.F."/>
            <person name="Stracke T."/>
            <person name="McKinlay B."/>
            <person name="Borboroglu P.G."/>
            <person name="Zhang D.X."/>
            <person name="Zhang G."/>
        </authorList>
    </citation>
    <scope>NUCLEOTIDE SEQUENCE</scope>
    <source>
        <strain evidence="2">Gonzo</strain>
    </source>
</reference>
<sequence>WPSVDPSWDYNNANGRAACETACHNLVLAIKAAGQTAVNWERVREARQRSEEHPSDFWSCLRQALLRYGGMTEGDLNDKLAVSVFVQQAAPDIHEYFVKHAPGWQGGKKNPQKILSPAAYVYDGR</sequence>
<dbReference type="GO" id="GO:0019068">
    <property type="term" value="P:virion assembly"/>
    <property type="evidence" value="ECO:0007669"/>
    <property type="project" value="InterPro"/>
</dbReference>
<accession>A0A8J4K719</accession>
<proteinExistence type="predicted"/>
<name>A0A8J4K719_EUDMI</name>
<gene>
    <name evidence="2" type="ORF">FQV19_0007716</name>
</gene>
<feature type="non-terminal residue" evidence="2">
    <location>
        <position position="125"/>
    </location>
</feature>
<evidence type="ECO:0000259" key="1">
    <source>
        <dbReference type="Pfam" id="PF02093"/>
    </source>
</evidence>
<dbReference type="InterPro" id="IPR050462">
    <property type="entry name" value="Retroviral_Gag-Pol_poly"/>
</dbReference>
<feature type="domain" description="Core shell protein Gag P30" evidence="1">
    <location>
        <begin position="2"/>
        <end position="95"/>
    </location>
</feature>
<evidence type="ECO:0000313" key="3">
    <source>
        <dbReference type="Proteomes" id="UP000782854"/>
    </source>
</evidence>
<dbReference type="OrthoDB" id="9908684at2759"/>
<dbReference type="PANTHER" id="PTHR33166">
    <property type="entry name" value="GAG_P30 DOMAIN-CONTAINING PROTEIN"/>
    <property type="match status" value="1"/>
</dbReference>